<keyword evidence="15" id="KW-1185">Reference proteome</keyword>
<dbReference type="PANTHER" id="PTHR10822:SF29">
    <property type="entry name" value="DIVISION ABNORMALLY DELAYED PROTEIN"/>
    <property type="match status" value="1"/>
</dbReference>
<evidence type="ECO:0000313" key="14">
    <source>
        <dbReference type="EMBL" id="PFX26828.1"/>
    </source>
</evidence>
<dbReference type="STRING" id="50429.A0A2B4SDZ4"/>
<keyword evidence="9" id="KW-0357">Heparan sulfate</keyword>
<evidence type="ECO:0000256" key="8">
    <source>
        <dbReference type="ARBA" id="ARBA00023180"/>
    </source>
</evidence>
<evidence type="ECO:0000256" key="10">
    <source>
        <dbReference type="ARBA" id="ARBA00023288"/>
    </source>
</evidence>
<keyword evidence="5 13" id="KW-0732">Signal</keyword>
<dbReference type="AlphaFoldDB" id="A0A2B4SDZ4"/>
<organism evidence="14 15">
    <name type="scientific">Stylophora pistillata</name>
    <name type="common">Smooth cauliflower coral</name>
    <dbReference type="NCBI Taxonomy" id="50429"/>
    <lineage>
        <taxon>Eukaryota</taxon>
        <taxon>Metazoa</taxon>
        <taxon>Cnidaria</taxon>
        <taxon>Anthozoa</taxon>
        <taxon>Hexacorallia</taxon>
        <taxon>Scleractinia</taxon>
        <taxon>Astrocoeniina</taxon>
        <taxon>Pocilloporidae</taxon>
        <taxon>Stylophora</taxon>
    </lineage>
</organism>
<dbReference type="GO" id="GO:0009986">
    <property type="term" value="C:cell surface"/>
    <property type="evidence" value="ECO:0007669"/>
    <property type="project" value="TreeGrafter"/>
</dbReference>
<accession>A0A2B4SDZ4</accession>
<evidence type="ECO:0000256" key="13">
    <source>
        <dbReference type="SAM" id="SignalP"/>
    </source>
</evidence>
<evidence type="ECO:0000256" key="2">
    <source>
        <dbReference type="ARBA" id="ARBA00010260"/>
    </source>
</evidence>
<name>A0A2B4SDZ4_STYPI</name>
<evidence type="ECO:0000256" key="7">
    <source>
        <dbReference type="ARBA" id="ARBA00023136"/>
    </source>
</evidence>
<evidence type="ECO:0000256" key="4">
    <source>
        <dbReference type="ARBA" id="ARBA00022622"/>
    </source>
</evidence>
<keyword evidence="3" id="KW-1003">Cell membrane</keyword>
<sequence length="570" mass="63794">MGFIHKIHVVCLFGFILKAWHGECSTQQLSCSVEQLGTNTLWNPKVPAKGEEPQVCVSYTEKTCCTRQTEDSLRIKAAKNIKTRLQTRYMAAKKDMLSLFDDLKGHFHSLMEEGNRQSITFLMGKQPNLTADEVSAISTLFQDLENYFADDKQDLEEIVNTFFRSSFSMLFKYLNPGGNTLSAKYKQCLKDNMDKIKPFGTRPAELVGIFEQVFEPVRGLFKGLKFEVEVLRMAQQFNITDECRNGLVEMKFCSLCQGLTQVKPCYGFCMDTTRKCLLSEIQLQSKWGQLTDTVLLLTKEVGNSKLENYLNSIHSDLWSAATYMLFQKANIRPQVLKECGEPTYDDVKTSPYKEPVPPTPHVKIRLFAKMDDVRIKLNSLSLFFQELPQELCVVDGLAAEEKIIDSCWNGTSVARYESKQDDSSLSWESKNHLTLLKRMINDKIAMMEEAIVRKDDDDEVDGSGSGSGSGETNGNEISESGCGEDDEDCGSTSSGEIPNRNVIGTEDDFDFSTAPPSNSSMDNRAQAGGVDPKTTRKSGDVLAQGNSSSSLGVTWQQILTLLLLVWLTRG</sequence>
<evidence type="ECO:0000256" key="12">
    <source>
        <dbReference type="SAM" id="MobiDB-lite"/>
    </source>
</evidence>
<evidence type="ECO:0000256" key="9">
    <source>
        <dbReference type="ARBA" id="ARBA00023207"/>
    </source>
</evidence>
<dbReference type="Pfam" id="PF01153">
    <property type="entry name" value="Glypican"/>
    <property type="match status" value="1"/>
</dbReference>
<dbReference type="Proteomes" id="UP000225706">
    <property type="component" value="Unassembled WGS sequence"/>
</dbReference>
<protein>
    <submittedName>
        <fullName evidence="14">Glypican-5</fullName>
    </submittedName>
</protein>
<proteinExistence type="inferred from homology"/>
<comment type="caution">
    <text evidence="14">The sequence shown here is derived from an EMBL/GenBank/DDBJ whole genome shotgun (WGS) entry which is preliminary data.</text>
</comment>
<keyword evidence="8" id="KW-0325">Glycoprotein</keyword>
<keyword evidence="7" id="KW-0472">Membrane</keyword>
<reference evidence="15" key="1">
    <citation type="journal article" date="2017" name="bioRxiv">
        <title>Comparative analysis of the genomes of Stylophora pistillata and Acropora digitifera provides evidence for extensive differences between species of corals.</title>
        <authorList>
            <person name="Voolstra C.R."/>
            <person name="Li Y."/>
            <person name="Liew Y.J."/>
            <person name="Baumgarten S."/>
            <person name="Zoccola D."/>
            <person name="Flot J.-F."/>
            <person name="Tambutte S."/>
            <person name="Allemand D."/>
            <person name="Aranda M."/>
        </authorList>
    </citation>
    <scope>NUCLEOTIDE SEQUENCE [LARGE SCALE GENOMIC DNA]</scope>
</reference>
<dbReference type="InterPro" id="IPR001863">
    <property type="entry name" value="Glypican"/>
</dbReference>
<dbReference type="EMBL" id="LSMT01000117">
    <property type="protein sequence ID" value="PFX26828.1"/>
    <property type="molecule type" value="Genomic_DNA"/>
</dbReference>
<gene>
    <name evidence="14" type="primary">Gpc5</name>
    <name evidence="14" type="ORF">AWC38_SpisGene8480</name>
</gene>
<dbReference type="GO" id="GO:0005576">
    <property type="term" value="C:extracellular region"/>
    <property type="evidence" value="ECO:0007669"/>
    <property type="project" value="TreeGrafter"/>
</dbReference>
<feature type="compositionally biased region" description="Polar residues" evidence="12">
    <location>
        <begin position="514"/>
        <end position="523"/>
    </location>
</feature>
<feature type="chain" id="PRO_5012563943" evidence="13">
    <location>
        <begin position="23"/>
        <end position="570"/>
    </location>
</feature>
<dbReference type="GO" id="GO:0098552">
    <property type="term" value="C:side of membrane"/>
    <property type="evidence" value="ECO:0007669"/>
    <property type="project" value="UniProtKB-KW"/>
</dbReference>
<feature type="region of interest" description="Disordered" evidence="12">
    <location>
        <begin position="452"/>
        <end position="549"/>
    </location>
</feature>
<dbReference type="GO" id="GO:0005886">
    <property type="term" value="C:plasma membrane"/>
    <property type="evidence" value="ECO:0007669"/>
    <property type="project" value="UniProtKB-SubCell"/>
</dbReference>
<keyword evidence="4" id="KW-0336">GPI-anchor</keyword>
<dbReference type="PANTHER" id="PTHR10822">
    <property type="entry name" value="GLYPICAN"/>
    <property type="match status" value="1"/>
</dbReference>
<dbReference type="OrthoDB" id="6380619at2759"/>
<dbReference type="GO" id="GO:1905475">
    <property type="term" value="P:regulation of protein localization to membrane"/>
    <property type="evidence" value="ECO:0007669"/>
    <property type="project" value="TreeGrafter"/>
</dbReference>
<dbReference type="GO" id="GO:0090263">
    <property type="term" value="P:positive regulation of canonical Wnt signaling pathway"/>
    <property type="evidence" value="ECO:0007669"/>
    <property type="project" value="TreeGrafter"/>
</dbReference>
<evidence type="ECO:0000256" key="6">
    <source>
        <dbReference type="ARBA" id="ARBA00022974"/>
    </source>
</evidence>
<dbReference type="GO" id="GO:0016477">
    <property type="term" value="P:cell migration"/>
    <property type="evidence" value="ECO:0007669"/>
    <property type="project" value="TreeGrafter"/>
</dbReference>
<feature type="signal peptide" evidence="13">
    <location>
        <begin position="1"/>
        <end position="22"/>
    </location>
</feature>
<comment type="similarity">
    <text evidence="2 11">Belongs to the glypican family.</text>
</comment>
<evidence type="ECO:0000313" key="15">
    <source>
        <dbReference type="Proteomes" id="UP000225706"/>
    </source>
</evidence>
<comment type="subcellular location">
    <subcellularLocation>
        <location evidence="1">Cell membrane</location>
        <topology evidence="1">Lipid-anchor</topology>
        <topology evidence="1">GPI-anchor</topology>
    </subcellularLocation>
</comment>
<evidence type="ECO:0000256" key="1">
    <source>
        <dbReference type="ARBA" id="ARBA00004609"/>
    </source>
</evidence>
<keyword evidence="10" id="KW-0449">Lipoprotein</keyword>
<evidence type="ECO:0000256" key="5">
    <source>
        <dbReference type="ARBA" id="ARBA00022729"/>
    </source>
</evidence>
<feature type="compositionally biased region" description="Low complexity" evidence="12">
    <location>
        <begin position="472"/>
        <end position="481"/>
    </location>
</feature>
<evidence type="ECO:0000256" key="11">
    <source>
        <dbReference type="RuleBase" id="RU003518"/>
    </source>
</evidence>
<evidence type="ECO:0000256" key="3">
    <source>
        <dbReference type="ARBA" id="ARBA00022475"/>
    </source>
</evidence>
<keyword evidence="6" id="KW-0654">Proteoglycan</keyword>